<dbReference type="EMBL" id="NCKU01001282">
    <property type="protein sequence ID" value="RWS12536.1"/>
    <property type="molecule type" value="Genomic_DNA"/>
</dbReference>
<keyword evidence="5" id="KW-0547">Nucleotide-binding</keyword>
<dbReference type="GO" id="GO:0005886">
    <property type="term" value="C:plasma membrane"/>
    <property type="evidence" value="ECO:0007669"/>
    <property type="project" value="UniProtKB-SubCell"/>
</dbReference>
<evidence type="ECO:0000313" key="15">
    <source>
        <dbReference type="EMBL" id="RWS12579.1"/>
    </source>
</evidence>
<feature type="domain" description="ABC transmembrane type-1" evidence="13">
    <location>
        <begin position="102"/>
        <end position="414"/>
    </location>
</feature>
<keyword evidence="16" id="KW-1185">Reference proteome</keyword>
<evidence type="ECO:0000259" key="13">
    <source>
        <dbReference type="PROSITE" id="PS50929"/>
    </source>
</evidence>
<dbReference type="OrthoDB" id="6500128at2759"/>
<dbReference type="PROSITE" id="PS50929">
    <property type="entry name" value="ABC_TM1F"/>
    <property type="match status" value="1"/>
</dbReference>
<evidence type="ECO:0000313" key="16">
    <source>
        <dbReference type="Proteomes" id="UP000285301"/>
    </source>
</evidence>
<dbReference type="InterPro" id="IPR027417">
    <property type="entry name" value="P-loop_NTPase"/>
</dbReference>
<evidence type="ECO:0000256" key="6">
    <source>
        <dbReference type="ARBA" id="ARBA00022840"/>
    </source>
</evidence>
<evidence type="ECO:0000256" key="9">
    <source>
        <dbReference type="ARBA" id="ARBA00023180"/>
    </source>
</evidence>
<feature type="domain" description="ABC transporter" evidence="12">
    <location>
        <begin position="739"/>
        <end position="972"/>
    </location>
</feature>
<evidence type="ECO:0000256" key="8">
    <source>
        <dbReference type="ARBA" id="ARBA00023136"/>
    </source>
</evidence>
<dbReference type="FunFam" id="1.20.1560.10:FF:000006">
    <property type="entry name" value="ATP-binding cassette, sub-family C (CFTR/MRP), member 9"/>
    <property type="match status" value="1"/>
</dbReference>
<dbReference type="PROSITE" id="PS50893">
    <property type="entry name" value="ABC_TRANSPORTER_2"/>
    <property type="match status" value="1"/>
</dbReference>
<accession>A0A3S3QQT8</accession>
<organism evidence="14 16">
    <name type="scientific">Dinothrombium tinctorium</name>
    <dbReference type="NCBI Taxonomy" id="1965070"/>
    <lineage>
        <taxon>Eukaryota</taxon>
        <taxon>Metazoa</taxon>
        <taxon>Ecdysozoa</taxon>
        <taxon>Arthropoda</taxon>
        <taxon>Chelicerata</taxon>
        <taxon>Arachnida</taxon>
        <taxon>Acari</taxon>
        <taxon>Acariformes</taxon>
        <taxon>Trombidiformes</taxon>
        <taxon>Prostigmata</taxon>
        <taxon>Anystina</taxon>
        <taxon>Parasitengona</taxon>
        <taxon>Trombidioidea</taxon>
        <taxon>Trombidiidae</taxon>
        <taxon>Dinothrombium</taxon>
    </lineage>
</organism>
<keyword evidence="9" id="KW-0325">Glycoprotein</keyword>
<comment type="subcellular location">
    <subcellularLocation>
        <location evidence="1">Cell membrane</location>
        <topology evidence="1">Multi-pass membrane protein</topology>
    </subcellularLocation>
</comment>
<gene>
    <name evidence="14" type="ORF">B4U79_11404</name>
    <name evidence="15" type="ORF">B4U79_15640</name>
</gene>
<evidence type="ECO:0000313" key="14">
    <source>
        <dbReference type="EMBL" id="RWS12536.1"/>
    </source>
</evidence>
<comment type="caution">
    <text evidence="14">The sequence shown here is derived from an EMBL/GenBank/DDBJ whole genome shotgun (WGS) entry which is preliminary data.</text>
</comment>
<keyword evidence="7 11" id="KW-1133">Transmembrane helix</keyword>
<dbReference type="GO" id="GO:0140359">
    <property type="term" value="F:ABC-type transporter activity"/>
    <property type="evidence" value="ECO:0007669"/>
    <property type="project" value="InterPro"/>
</dbReference>
<evidence type="ECO:0000256" key="10">
    <source>
        <dbReference type="SAM" id="MobiDB-lite"/>
    </source>
</evidence>
<dbReference type="Gene3D" id="3.40.50.300">
    <property type="entry name" value="P-loop containing nucleotide triphosphate hydrolases"/>
    <property type="match status" value="1"/>
</dbReference>
<dbReference type="InterPro" id="IPR003439">
    <property type="entry name" value="ABC_transporter-like_ATP-bd"/>
</dbReference>
<evidence type="ECO:0000256" key="7">
    <source>
        <dbReference type="ARBA" id="ARBA00022989"/>
    </source>
</evidence>
<evidence type="ECO:0000256" key="2">
    <source>
        <dbReference type="ARBA" id="ARBA00022448"/>
    </source>
</evidence>
<dbReference type="InterPro" id="IPR011527">
    <property type="entry name" value="ABC1_TM_dom"/>
</dbReference>
<keyword evidence="3" id="KW-1003">Cell membrane</keyword>
<dbReference type="InterPro" id="IPR050173">
    <property type="entry name" value="ABC_transporter_C-like"/>
</dbReference>
<feature type="transmembrane region" description="Helical" evidence="11">
    <location>
        <begin position="726"/>
        <end position="745"/>
    </location>
</feature>
<feature type="transmembrane region" description="Helical" evidence="11">
    <location>
        <begin position="351"/>
        <end position="378"/>
    </location>
</feature>
<reference evidence="14 16" key="1">
    <citation type="journal article" date="2018" name="Gigascience">
        <title>Genomes of trombidid mites reveal novel predicted allergens and laterally-transferred genes associated with secondary metabolism.</title>
        <authorList>
            <person name="Dong X."/>
            <person name="Chaisiri K."/>
            <person name="Xia D."/>
            <person name="Armstrong S.D."/>
            <person name="Fang Y."/>
            <person name="Donnelly M.J."/>
            <person name="Kadowaki T."/>
            <person name="McGarry J.W."/>
            <person name="Darby A.C."/>
            <person name="Makepeace B.L."/>
        </authorList>
    </citation>
    <scope>NUCLEOTIDE SEQUENCE [LARGE SCALE GENOMIC DNA]</scope>
    <source>
        <strain evidence="14">UoL-WK</strain>
    </source>
</reference>
<dbReference type="EMBL" id="NCKU01001271">
    <property type="protein sequence ID" value="RWS12579.1"/>
    <property type="molecule type" value="Genomic_DNA"/>
</dbReference>
<evidence type="ECO:0000256" key="1">
    <source>
        <dbReference type="ARBA" id="ARBA00004651"/>
    </source>
</evidence>
<feature type="transmembrane region" description="Helical" evidence="11">
    <location>
        <begin position="629"/>
        <end position="649"/>
    </location>
</feature>
<feature type="transmembrane region" description="Helical" evidence="11">
    <location>
        <begin position="700"/>
        <end position="720"/>
    </location>
</feature>
<dbReference type="STRING" id="1965070.A0A3S3QQT8"/>
<dbReference type="PANTHER" id="PTHR24223:SF461">
    <property type="entry name" value="ATP-BINDING CASSETTE SUB-FAMILY C MEMBER SUR"/>
    <property type="match status" value="1"/>
</dbReference>
<dbReference type="InterPro" id="IPR017871">
    <property type="entry name" value="ABC_transporter-like_CS"/>
</dbReference>
<name>A0A3S3QQT8_9ACAR</name>
<dbReference type="SUPFAM" id="SSF52540">
    <property type="entry name" value="P-loop containing nucleoside triphosphate hydrolases"/>
    <property type="match status" value="1"/>
</dbReference>
<keyword evidence="6 14" id="KW-0067">ATP-binding</keyword>
<dbReference type="SUPFAM" id="SSF90123">
    <property type="entry name" value="ABC transporter transmembrane region"/>
    <property type="match status" value="2"/>
</dbReference>
<dbReference type="GO" id="GO:0016887">
    <property type="term" value="F:ATP hydrolysis activity"/>
    <property type="evidence" value="ECO:0007669"/>
    <property type="project" value="InterPro"/>
</dbReference>
<sequence length="983" mass="111117">MESDLKQAENEFSSSRTLRYLYPYASFLSKATYFWLFPLLKLGYERPIELDDLGILPKEQLAEHQYQIFNKAYSEEKNKSESKARPVSLWKCYWKTFKYSLLVGAFLRFLADIFALAGPLSINFILDYVKKAQNESKYNSDEEFQSSSSFLKVRFTLFTIPFHTKQHVYLFFLKKFSTTREFFSNGFIIAILVFIATCLQRIHLRSALQCLVYKKSLRMTVAIGKDTGALVNHMSQDAYNLMMMFSMGHYIWSLPLKVMILLILLYIQLGTSALVGAAAVYILAPIQYYLASNLSKIQKDALKASDERLKKTSELLMGIKLLKLFGWEINFADKVTSLRAKELKMLKKDAIYVAIITFITQATTVIVTLVTFSLYSYIEGEELSAGKVFTGLALFNQLTVPLYIIPFVIPIIINAFVSTKRLSRFLSQPEIDNSVPWRKDRKLSVNFDISDNCENEMIAKSLETLAIQANGNLFAQFNREIADYNVVEVKKGAQKATKSQTVPFFRQVSHDLSSPLPCQEYDDFEDELLSPSDLNVAYESHQPPTYHRMRSEDSSISRASSGSSSLHRRHVKRFMSRASDKTIEEVEENPSDLNECEDEAFAADEFIAKNGKVTNEEERVTGKISKKVYLTYVKAFGPFYAAIVVFLIALTQASKVGTDFWLAKEEDSFISLLLDYINVNNLTFLMANCANCWLGWALDALGAVILLAATITTLLAAIYGTLSASLVGMSIAYTLLVPIYLNWVVRNLASLEMHMSAVERIAEYSGIEAEDEDNICNPKLGSGKSSLVMALFKMIKVSEGSILIDNIDIKSIAITELRRRLALVPQDTVLFSGTLRDNLDPGKFLSDEHIWYVLKKCHLHNMFSTLDDKIVEDGQNLSAGQKQLLCLARALIKNKSILIMDEATSSLDQSSEQLINKIVTESNQTVLSIIHRVSNVFHFDTVIVLQAGIVHEIGSPSELMTKKNSLFYSLLKGEGEKMQEKIF</sequence>
<proteinExistence type="predicted"/>
<dbReference type="InterPro" id="IPR036640">
    <property type="entry name" value="ABC1_TM_sf"/>
</dbReference>
<feature type="transmembrane region" description="Helical" evidence="11">
    <location>
        <begin position="182"/>
        <end position="199"/>
    </location>
</feature>
<feature type="region of interest" description="Disordered" evidence="10">
    <location>
        <begin position="543"/>
        <end position="564"/>
    </location>
</feature>
<evidence type="ECO:0000256" key="11">
    <source>
        <dbReference type="SAM" id="Phobius"/>
    </source>
</evidence>
<evidence type="ECO:0000256" key="5">
    <source>
        <dbReference type="ARBA" id="ARBA00022741"/>
    </source>
</evidence>
<feature type="transmembrane region" description="Helical" evidence="11">
    <location>
        <begin position="20"/>
        <end position="40"/>
    </location>
</feature>
<dbReference type="GO" id="GO:0005524">
    <property type="term" value="F:ATP binding"/>
    <property type="evidence" value="ECO:0007669"/>
    <property type="project" value="UniProtKB-KW"/>
</dbReference>
<evidence type="ECO:0000256" key="4">
    <source>
        <dbReference type="ARBA" id="ARBA00022692"/>
    </source>
</evidence>
<protein>
    <submittedName>
        <fullName evidence="14">ATP-binding cassette sub-family C member 9-like protein</fullName>
    </submittedName>
</protein>
<feature type="transmembrane region" description="Helical" evidence="11">
    <location>
        <begin position="101"/>
        <end position="126"/>
    </location>
</feature>
<keyword evidence="4 11" id="KW-0812">Transmembrane</keyword>
<evidence type="ECO:0000256" key="3">
    <source>
        <dbReference type="ARBA" id="ARBA00022475"/>
    </source>
</evidence>
<keyword evidence="2" id="KW-0813">Transport</keyword>
<feature type="transmembrane region" description="Helical" evidence="11">
    <location>
        <begin position="398"/>
        <end position="417"/>
    </location>
</feature>
<dbReference type="Pfam" id="PF00005">
    <property type="entry name" value="ABC_tran"/>
    <property type="match status" value="1"/>
</dbReference>
<reference evidence="14" key="2">
    <citation type="submission" date="2018-11" db="EMBL/GenBank/DDBJ databases">
        <title>Trombidioid mite genomics.</title>
        <authorList>
            <person name="Dong X."/>
        </authorList>
    </citation>
    <scope>NUCLEOTIDE SEQUENCE</scope>
    <source>
        <strain evidence="14">UoL-WK</strain>
    </source>
</reference>
<dbReference type="Pfam" id="PF00664">
    <property type="entry name" value="ABC_membrane"/>
    <property type="match status" value="1"/>
</dbReference>
<dbReference type="PROSITE" id="PS00211">
    <property type="entry name" value="ABC_TRANSPORTER_1"/>
    <property type="match status" value="1"/>
</dbReference>
<dbReference type="PANTHER" id="PTHR24223">
    <property type="entry name" value="ATP-BINDING CASSETTE SUB-FAMILY C"/>
    <property type="match status" value="1"/>
</dbReference>
<keyword evidence="8 11" id="KW-0472">Membrane</keyword>
<dbReference type="FunFam" id="3.40.50.300:FF:002145">
    <property type="entry name" value="ABC transporter (MsbA subfamily)"/>
    <property type="match status" value="1"/>
</dbReference>
<dbReference type="Gene3D" id="1.20.1560.10">
    <property type="entry name" value="ABC transporter type 1, transmembrane domain"/>
    <property type="match status" value="2"/>
</dbReference>
<dbReference type="Proteomes" id="UP000285301">
    <property type="component" value="Unassembled WGS sequence"/>
</dbReference>
<evidence type="ECO:0000259" key="12">
    <source>
        <dbReference type="PROSITE" id="PS50893"/>
    </source>
</evidence>
<dbReference type="AlphaFoldDB" id="A0A3S3QQT8"/>